<name>L0FVL1_ECHVK</name>
<keyword evidence="3" id="KW-0326">Glycosidase</keyword>
<dbReference type="InterPro" id="IPR006102">
    <property type="entry name" value="Ig-like_GH2"/>
</dbReference>
<keyword evidence="10" id="KW-1185">Reference proteome</keyword>
<feature type="domain" description="Glycoside hydrolase family 2" evidence="8">
    <location>
        <begin position="722"/>
        <end position="822"/>
    </location>
</feature>
<dbReference type="PROSITE" id="PS00608">
    <property type="entry name" value="GLYCOSYL_HYDROL_F2_2"/>
    <property type="match status" value="1"/>
</dbReference>
<evidence type="ECO:0000259" key="4">
    <source>
        <dbReference type="Pfam" id="PF00703"/>
    </source>
</evidence>
<dbReference type="GO" id="GO:0005975">
    <property type="term" value="P:carbohydrate metabolic process"/>
    <property type="evidence" value="ECO:0007669"/>
    <property type="project" value="InterPro"/>
</dbReference>
<evidence type="ECO:0000313" key="10">
    <source>
        <dbReference type="Proteomes" id="UP000010796"/>
    </source>
</evidence>
<dbReference type="Pfam" id="PF00703">
    <property type="entry name" value="Glyco_hydro_2"/>
    <property type="match status" value="1"/>
</dbReference>
<dbReference type="Proteomes" id="UP000010796">
    <property type="component" value="Chromosome"/>
</dbReference>
<dbReference type="eggNOG" id="COG3250">
    <property type="taxonomic scope" value="Bacteria"/>
</dbReference>
<feature type="domain" description="Glycoside hydrolase family 2 catalytic" evidence="5">
    <location>
        <begin position="324"/>
        <end position="477"/>
    </location>
</feature>
<dbReference type="STRING" id="926556.Echvi_1669"/>
<accession>L0FVL1</accession>
<reference evidence="10" key="1">
    <citation type="submission" date="2012-02" db="EMBL/GenBank/DDBJ databases">
        <title>The complete genome of Echinicola vietnamensis DSM 17526.</title>
        <authorList>
            <person name="Lucas S."/>
            <person name="Copeland A."/>
            <person name="Lapidus A."/>
            <person name="Glavina del Rio T."/>
            <person name="Dalin E."/>
            <person name="Tice H."/>
            <person name="Bruce D."/>
            <person name="Goodwin L."/>
            <person name="Pitluck S."/>
            <person name="Peters L."/>
            <person name="Ovchinnikova G."/>
            <person name="Teshima H."/>
            <person name="Kyrpides N."/>
            <person name="Mavromatis K."/>
            <person name="Ivanova N."/>
            <person name="Brettin T."/>
            <person name="Detter J.C."/>
            <person name="Han C."/>
            <person name="Larimer F."/>
            <person name="Land M."/>
            <person name="Hauser L."/>
            <person name="Markowitz V."/>
            <person name="Cheng J.-F."/>
            <person name="Hugenholtz P."/>
            <person name="Woyke T."/>
            <person name="Wu D."/>
            <person name="Brambilla E."/>
            <person name="Klenk H.-P."/>
            <person name="Eisen J.A."/>
        </authorList>
    </citation>
    <scope>NUCLEOTIDE SEQUENCE [LARGE SCALE GENOMIC DNA]</scope>
    <source>
        <strain evidence="10">DSM 17526 / LMG 23754 / KMM 6221</strain>
    </source>
</reference>
<dbReference type="SUPFAM" id="SSF51445">
    <property type="entry name" value="(Trans)glycosidases"/>
    <property type="match status" value="1"/>
</dbReference>
<dbReference type="Pfam" id="PF02836">
    <property type="entry name" value="Glyco_hydro_2_C"/>
    <property type="match status" value="1"/>
</dbReference>
<dbReference type="InterPro" id="IPR008964">
    <property type="entry name" value="Invasin/intimin_cell_adhesion"/>
</dbReference>
<evidence type="ECO:0000256" key="1">
    <source>
        <dbReference type="ARBA" id="ARBA00007401"/>
    </source>
</evidence>
<evidence type="ECO:0000259" key="8">
    <source>
        <dbReference type="Pfam" id="PF18565"/>
    </source>
</evidence>
<dbReference type="PANTHER" id="PTHR42732:SF1">
    <property type="entry name" value="BETA-MANNOSIDASE"/>
    <property type="match status" value="1"/>
</dbReference>
<feature type="domain" description="Glycoside hydrolase family 2 immunoglobulin-like beta-sandwich" evidence="4">
    <location>
        <begin position="212"/>
        <end position="316"/>
    </location>
</feature>
<dbReference type="SUPFAM" id="SSF49373">
    <property type="entry name" value="Invasin/intimin cell-adhesion fragments"/>
    <property type="match status" value="1"/>
</dbReference>
<dbReference type="InterPro" id="IPR040605">
    <property type="entry name" value="Glyco_hydro2_dom5"/>
</dbReference>
<dbReference type="Pfam" id="PF18565">
    <property type="entry name" value="Glyco_hydro2_C5"/>
    <property type="match status" value="1"/>
</dbReference>
<feature type="domain" description="Glycosyl hydrolases family 2 sugar binding" evidence="6">
    <location>
        <begin position="54"/>
        <end position="202"/>
    </location>
</feature>
<evidence type="ECO:0000256" key="2">
    <source>
        <dbReference type="ARBA" id="ARBA00022801"/>
    </source>
</evidence>
<dbReference type="InterPro" id="IPR036156">
    <property type="entry name" value="Beta-gal/glucu_dom_sf"/>
</dbReference>
<keyword evidence="2" id="KW-0378">Hydrolase</keyword>
<dbReference type="EMBL" id="CP003346">
    <property type="protein sequence ID" value="AGA77934.1"/>
    <property type="molecule type" value="Genomic_DNA"/>
</dbReference>
<dbReference type="InterPro" id="IPR008979">
    <property type="entry name" value="Galactose-bd-like_sf"/>
</dbReference>
<dbReference type="Pfam" id="PF02837">
    <property type="entry name" value="Glyco_hydro_2_N"/>
    <property type="match status" value="1"/>
</dbReference>
<feature type="domain" description="DUF4982" evidence="7">
    <location>
        <begin position="649"/>
        <end position="708"/>
    </location>
</feature>
<proteinExistence type="inferred from homology"/>
<dbReference type="KEGG" id="evi:Echvi_1669"/>
<dbReference type="PANTHER" id="PTHR42732">
    <property type="entry name" value="BETA-GALACTOSIDASE"/>
    <property type="match status" value="1"/>
</dbReference>
<gene>
    <name evidence="9" type="ordered locus">Echvi_1669</name>
</gene>
<dbReference type="InterPro" id="IPR048229">
    <property type="entry name" value="GalB-like"/>
</dbReference>
<dbReference type="Pfam" id="PF16355">
    <property type="entry name" value="DUF4982"/>
    <property type="match status" value="1"/>
</dbReference>
<dbReference type="Gene3D" id="2.60.120.260">
    <property type="entry name" value="Galactose-binding domain-like"/>
    <property type="match status" value="1"/>
</dbReference>
<protein>
    <submittedName>
        <fullName evidence="9">Beta-galactosidase/beta-glucuronidase</fullName>
    </submittedName>
</protein>
<evidence type="ECO:0000259" key="7">
    <source>
        <dbReference type="Pfam" id="PF16355"/>
    </source>
</evidence>
<dbReference type="SUPFAM" id="SSF49303">
    <property type="entry name" value="beta-Galactosidase/glucuronidase domain"/>
    <property type="match status" value="1"/>
</dbReference>
<dbReference type="Gene3D" id="2.60.40.10">
    <property type="entry name" value="Immunoglobulins"/>
    <property type="match status" value="3"/>
</dbReference>
<dbReference type="InterPro" id="IPR006104">
    <property type="entry name" value="Glyco_hydro_2_N"/>
</dbReference>
<dbReference type="InterPro" id="IPR032311">
    <property type="entry name" value="DUF4982"/>
</dbReference>
<evidence type="ECO:0000259" key="6">
    <source>
        <dbReference type="Pfam" id="PF02837"/>
    </source>
</evidence>
<dbReference type="HOGENOM" id="CLU_006501_0_2_10"/>
<dbReference type="InterPro" id="IPR006101">
    <property type="entry name" value="Glyco_hydro_2"/>
</dbReference>
<organism evidence="9 10">
    <name type="scientific">Echinicola vietnamensis (strain DSM 17526 / LMG 23754 / KMM 6221)</name>
    <dbReference type="NCBI Taxonomy" id="926556"/>
    <lineage>
        <taxon>Bacteria</taxon>
        <taxon>Pseudomonadati</taxon>
        <taxon>Bacteroidota</taxon>
        <taxon>Cytophagia</taxon>
        <taxon>Cytophagales</taxon>
        <taxon>Cyclobacteriaceae</taxon>
        <taxon>Echinicola</taxon>
    </lineage>
</organism>
<dbReference type="InterPro" id="IPR023232">
    <property type="entry name" value="Glyco_hydro_2_AS"/>
</dbReference>
<dbReference type="Gene3D" id="3.20.20.80">
    <property type="entry name" value="Glycosidases"/>
    <property type="match status" value="1"/>
</dbReference>
<dbReference type="AlphaFoldDB" id="L0FVL1"/>
<dbReference type="InterPro" id="IPR051913">
    <property type="entry name" value="GH2_Domain-Containing"/>
</dbReference>
<evidence type="ECO:0000313" key="9">
    <source>
        <dbReference type="EMBL" id="AGA77934.1"/>
    </source>
</evidence>
<dbReference type="NCBIfam" id="NF041463">
    <property type="entry name" value="GalB"/>
    <property type="match status" value="1"/>
</dbReference>
<dbReference type="InterPro" id="IPR006103">
    <property type="entry name" value="Glyco_hydro_2_cat"/>
</dbReference>
<dbReference type="PRINTS" id="PR00132">
    <property type="entry name" value="GLHYDRLASE2"/>
</dbReference>
<dbReference type="PATRIC" id="fig|926556.3.peg.1773"/>
<dbReference type="InterPro" id="IPR017853">
    <property type="entry name" value="GH"/>
</dbReference>
<evidence type="ECO:0000259" key="5">
    <source>
        <dbReference type="Pfam" id="PF02836"/>
    </source>
</evidence>
<dbReference type="InterPro" id="IPR013783">
    <property type="entry name" value="Ig-like_fold"/>
</dbReference>
<sequence length="828" mass="94300">MSYFTYNFNGTVKGQIINTMQKFLSFILVFSLAVVSWNCASSEDKERQVIDFNYGWRFQLGDHPNAISEDFDVSNWRELNLPHDWSIEGDFSEDHPTKPEGGALPAGIGWYRKAFKLPTEAKEQSIWIEFDGVYRNGEVWINGHRLGKRPNGYSSFKYDLGEHLNYGDKVNVLAVRVDNSEQPNSRWYTGSGIYRNVRLIRTGKVHVEHWGTYVTTPEITDSSAVVNLEVMVKNDGFNERKLTVRSTILDADGEAVTEEEQPLVLGKGESTDVTQRFTVPSPKLWSTDEPYLYQVVTQVYAGMQLMDDYVTPLGIRYFNFDAQKGFSLNGKRMKILGVCNHHDLGALGAAVNKRAIERRLEILKEMGVNAIRTAHNPPAPELLQLCDEMGFIVQDEAFDVWKKKKVDADSHLFWDQWHRRDLEDLILRDRNHPSIMMWSIGNEIREQFDSTGISITKELVRIVKELDTTRVVTCALTENIPSKNFIYQSKALDLLGFNYKHKDHKNFPKWYPGEKLIATENMSALATRGHYDLPSDTIMRWPQAHDKPLETGNEDLTVSAYDQVSAYWGSTHEETWKSIKDQDFMAGLFVWTGFDYLGEPIPYPYPARSSYFGIVDLAGFPKDAYYMYQSEWTADTVLHVFPHWNWEAGQEVDVWAYYNQADEVELFLNGESLGIKQKEGDDLHVMWRTPFEPGTLKAVARKDGKKVAEKKVTTAGDAQKVTLSPDRKTIKADGKDLSFITVSICDMDGNIVPNADNMVNFEIQGEGKIMGVDNGYQASLEPFKANYRKAFKGKCLLIVQSAREAGEISIRATSEHLQPGEIVLETVD</sequence>
<evidence type="ECO:0000256" key="3">
    <source>
        <dbReference type="ARBA" id="ARBA00023295"/>
    </source>
</evidence>
<comment type="similarity">
    <text evidence="1">Belongs to the glycosyl hydrolase 2 family.</text>
</comment>
<dbReference type="SUPFAM" id="SSF49785">
    <property type="entry name" value="Galactose-binding domain-like"/>
    <property type="match status" value="1"/>
</dbReference>
<dbReference type="GO" id="GO:0004553">
    <property type="term" value="F:hydrolase activity, hydrolyzing O-glycosyl compounds"/>
    <property type="evidence" value="ECO:0007669"/>
    <property type="project" value="InterPro"/>
</dbReference>